<comment type="caution">
    <text evidence="2">The sequence shown here is derived from an EMBL/GenBank/DDBJ whole genome shotgun (WGS) entry which is preliminary data.</text>
</comment>
<dbReference type="Pfam" id="PF00400">
    <property type="entry name" value="WD40"/>
    <property type="match status" value="1"/>
</dbReference>
<protein>
    <submittedName>
        <fullName evidence="2">Uncharacterized protein</fullName>
    </submittedName>
</protein>
<dbReference type="InterPro" id="IPR036322">
    <property type="entry name" value="WD40_repeat_dom_sf"/>
</dbReference>
<dbReference type="Proteomes" id="UP001576774">
    <property type="component" value="Unassembled WGS sequence"/>
</dbReference>
<evidence type="ECO:0000313" key="2">
    <source>
        <dbReference type="EMBL" id="MFB2875792.1"/>
    </source>
</evidence>
<gene>
    <name evidence="2" type="ORF">ACE1CC_02760</name>
</gene>
<keyword evidence="1" id="KW-0853">WD repeat</keyword>
<dbReference type="PROSITE" id="PS50082">
    <property type="entry name" value="WD_REPEATS_2"/>
    <property type="match status" value="1"/>
</dbReference>
<dbReference type="InterPro" id="IPR001680">
    <property type="entry name" value="WD40_rpt"/>
</dbReference>
<dbReference type="RefSeq" id="WP_413268945.1">
    <property type="nucleotide sequence ID" value="NZ_JBHFNQ010000025.1"/>
</dbReference>
<dbReference type="SUPFAM" id="SSF50978">
    <property type="entry name" value="WD40 repeat-like"/>
    <property type="match status" value="1"/>
</dbReference>
<reference evidence="2 3" key="1">
    <citation type="submission" date="2024-09" db="EMBL/GenBank/DDBJ databases">
        <title>Floridaenema gen nov. (Aerosakkonemataceae, Aerosakkonematales ord. nov., Cyanobacteria) from benthic tropical and subtropical fresh waters, with the description of four new species.</title>
        <authorList>
            <person name="Moretto J.A."/>
            <person name="Berthold D.E."/>
            <person name="Lefler F.W."/>
            <person name="Huang I.-S."/>
            <person name="Laughinghouse H. IV."/>
        </authorList>
    </citation>
    <scope>NUCLEOTIDE SEQUENCE [LARGE SCALE GENOMIC DNA]</scope>
    <source>
        <strain evidence="2 3">BLCC-F46</strain>
    </source>
</reference>
<proteinExistence type="predicted"/>
<keyword evidence="3" id="KW-1185">Reference proteome</keyword>
<dbReference type="InterPro" id="IPR015943">
    <property type="entry name" value="WD40/YVTN_repeat-like_dom_sf"/>
</dbReference>
<dbReference type="EMBL" id="JBHFNQ010000025">
    <property type="protein sequence ID" value="MFB2875792.1"/>
    <property type="molecule type" value="Genomic_DNA"/>
</dbReference>
<dbReference type="PROSITE" id="PS50294">
    <property type="entry name" value="WD_REPEATS_REGION"/>
    <property type="match status" value="1"/>
</dbReference>
<evidence type="ECO:0000256" key="1">
    <source>
        <dbReference type="PROSITE-ProRule" id="PRU00221"/>
    </source>
</evidence>
<organism evidence="2 3">
    <name type="scientific">Floridaenema aerugineum BLCC-F46</name>
    <dbReference type="NCBI Taxonomy" id="3153654"/>
    <lineage>
        <taxon>Bacteria</taxon>
        <taxon>Bacillati</taxon>
        <taxon>Cyanobacteriota</taxon>
        <taxon>Cyanophyceae</taxon>
        <taxon>Oscillatoriophycideae</taxon>
        <taxon>Aerosakkonematales</taxon>
        <taxon>Aerosakkonemataceae</taxon>
        <taxon>Floridanema</taxon>
        <taxon>Floridanema aerugineum</taxon>
    </lineage>
</organism>
<accession>A0ABV4WZ55</accession>
<name>A0ABV4WZ55_9CYAN</name>
<evidence type="ECO:0000313" key="3">
    <source>
        <dbReference type="Proteomes" id="UP001576774"/>
    </source>
</evidence>
<dbReference type="Gene3D" id="2.130.10.10">
    <property type="entry name" value="YVTN repeat-like/Quinoprotein amine dehydrogenase"/>
    <property type="match status" value="1"/>
</dbReference>
<sequence length="34" mass="3646">MAKPSIVATIAFSPDAQILVSGSADTTIKIWQRE</sequence>
<feature type="repeat" description="WD" evidence="1">
    <location>
        <begin position="1"/>
        <end position="34"/>
    </location>
</feature>